<organism evidence="2 3">
    <name type="scientific">Paenibacillus bovis</name>
    <dbReference type="NCBI Taxonomy" id="1616788"/>
    <lineage>
        <taxon>Bacteria</taxon>
        <taxon>Bacillati</taxon>
        <taxon>Bacillota</taxon>
        <taxon>Bacilli</taxon>
        <taxon>Bacillales</taxon>
        <taxon>Paenibacillaceae</taxon>
        <taxon>Paenibacillus</taxon>
    </lineage>
</organism>
<dbReference type="EMBL" id="CP013023">
    <property type="protein sequence ID" value="ANF97315.1"/>
    <property type="molecule type" value="Genomic_DNA"/>
</dbReference>
<dbReference type="Gene3D" id="3.40.630.30">
    <property type="match status" value="1"/>
</dbReference>
<dbReference type="Pfam" id="PF13302">
    <property type="entry name" value="Acetyltransf_3"/>
    <property type="match status" value="1"/>
</dbReference>
<reference evidence="3" key="1">
    <citation type="submission" date="2015-10" db="EMBL/GenBank/DDBJ databases">
        <title>Genome of Paenibacillus bovis sp. nov.</title>
        <authorList>
            <person name="Wu Z."/>
            <person name="Gao C."/>
            <person name="Liu Z."/>
            <person name="Zheng H."/>
        </authorList>
    </citation>
    <scope>NUCLEOTIDE SEQUENCE [LARGE SCALE GENOMIC DNA]</scope>
    <source>
        <strain evidence="3">BD3526</strain>
    </source>
</reference>
<dbReference type="SUPFAM" id="SSF55729">
    <property type="entry name" value="Acyl-CoA N-acyltransferases (Nat)"/>
    <property type="match status" value="1"/>
</dbReference>
<dbReference type="KEGG" id="pbv:AR543_15775"/>
<dbReference type="InterPro" id="IPR000182">
    <property type="entry name" value="GNAT_dom"/>
</dbReference>
<dbReference type="AlphaFoldDB" id="A0A172ZI48"/>
<dbReference type="RefSeq" id="WP_060535428.1">
    <property type="nucleotide sequence ID" value="NZ_CP013023.1"/>
</dbReference>
<dbReference type="PANTHER" id="PTHR43792">
    <property type="entry name" value="GNAT FAMILY, PUTATIVE (AFU_ORTHOLOGUE AFUA_3G00765)-RELATED-RELATED"/>
    <property type="match status" value="1"/>
</dbReference>
<dbReference type="PROSITE" id="PS51186">
    <property type="entry name" value="GNAT"/>
    <property type="match status" value="1"/>
</dbReference>
<dbReference type="Proteomes" id="UP000078148">
    <property type="component" value="Chromosome"/>
</dbReference>
<dbReference type="GO" id="GO:0008999">
    <property type="term" value="F:protein-N-terminal-alanine acetyltransferase activity"/>
    <property type="evidence" value="ECO:0007669"/>
    <property type="project" value="TreeGrafter"/>
</dbReference>
<feature type="domain" description="N-acetyltransferase" evidence="1">
    <location>
        <begin position="22"/>
        <end position="201"/>
    </location>
</feature>
<reference evidence="2 3" key="2">
    <citation type="journal article" date="2016" name="Int. J. Syst. Evol. Microbiol.">
        <title>Paenibacillus bovis sp. nov., isolated from raw yak (Bos grunniens) milk.</title>
        <authorList>
            <person name="Gao C."/>
            <person name="Han J."/>
            <person name="Liu Z."/>
            <person name="Xu X."/>
            <person name="Hang F."/>
            <person name="Wu Z."/>
        </authorList>
    </citation>
    <scope>NUCLEOTIDE SEQUENCE [LARGE SCALE GENOMIC DNA]</scope>
    <source>
        <strain evidence="2 3">BD3526</strain>
    </source>
</reference>
<evidence type="ECO:0000259" key="1">
    <source>
        <dbReference type="PROSITE" id="PS51186"/>
    </source>
</evidence>
<dbReference type="InterPro" id="IPR051531">
    <property type="entry name" value="N-acetyltransferase"/>
</dbReference>
<protein>
    <submittedName>
        <fullName evidence="2">GCN5 family acetyltransferase</fullName>
    </submittedName>
</protein>
<keyword evidence="2" id="KW-0808">Transferase</keyword>
<proteinExistence type="predicted"/>
<gene>
    <name evidence="2" type="ORF">AR543_15775</name>
</gene>
<dbReference type="OrthoDB" id="275901at2"/>
<accession>A0A172ZI48</accession>
<keyword evidence="3" id="KW-1185">Reference proteome</keyword>
<evidence type="ECO:0000313" key="2">
    <source>
        <dbReference type="EMBL" id="ANF97315.1"/>
    </source>
</evidence>
<evidence type="ECO:0000313" key="3">
    <source>
        <dbReference type="Proteomes" id="UP000078148"/>
    </source>
</evidence>
<dbReference type="PANTHER" id="PTHR43792:SF9">
    <property type="entry name" value="RIBOSOMAL-PROTEIN-ALANINE ACETYLTRANSFERASE"/>
    <property type="match status" value="1"/>
</dbReference>
<sequence length="201" mass="23332">MMNMNNRFVPKEEVLIIDGEDIILREFADEDLDALHMLTWQPEIYRYLPGWNVSREVRADWLVNYEIPENRQFLNAVLRGEDTQDLYLRLAIFSKKTGELIGWCCTGIKSELPSPNREIVYAISKDYRGKGYATQAVQGMIMYLFANTNLPLLNAVALTENTASCQVIRKSGFTLQDTIHIEGEEYHHYVLDRQSWAEHIL</sequence>
<name>A0A172ZI48_9BACL</name>
<dbReference type="InterPro" id="IPR016181">
    <property type="entry name" value="Acyl_CoA_acyltransferase"/>
</dbReference>
<dbReference type="GO" id="GO:0005737">
    <property type="term" value="C:cytoplasm"/>
    <property type="evidence" value="ECO:0007669"/>
    <property type="project" value="TreeGrafter"/>
</dbReference>
<dbReference type="STRING" id="1616788.AR543_15775"/>